<evidence type="ECO:0000259" key="1">
    <source>
        <dbReference type="Pfam" id="PF07398"/>
    </source>
</evidence>
<protein>
    <recommendedName>
        <fullName evidence="5">Maleylpyruvate isomerase family mycothiol-dependent enzyme</fullName>
    </recommendedName>
</protein>
<dbReference type="Pfam" id="PF11716">
    <property type="entry name" value="MDMPI_N"/>
    <property type="match status" value="1"/>
</dbReference>
<name>A0A8J3QLR5_9ACTN</name>
<dbReference type="RefSeq" id="WP_203915080.1">
    <property type="nucleotide sequence ID" value="NZ_BONY01000130.1"/>
</dbReference>
<accession>A0A8J3QLR5</accession>
<evidence type="ECO:0000313" key="3">
    <source>
        <dbReference type="EMBL" id="GIH11361.1"/>
    </source>
</evidence>
<dbReference type="InterPro" id="IPR024344">
    <property type="entry name" value="MDMPI_metal-binding"/>
</dbReference>
<dbReference type="Pfam" id="PF07398">
    <property type="entry name" value="MDMPI_C"/>
    <property type="match status" value="1"/>
</dbReference>
<dbReference type="GO" id="GO:0046872">
    <property type="term" value="F:metal ion binding"/>
    <property type="evidence" value="ECO:0007669"/>
    <property type="project" value="InterPro"/>
</dbReference>
<dbReference type="SUPFAM" id="SSF109854">
    <property type="entry name" value="DinB/YfiT-like putative metalloenzymes"/>
    <property type="match status" value="1"/>
</dbReference>
<proteinExistence type="predicted"/>
<keyword evidence="4" id="KW-1185">Reference proteome</keyword>
<dbReference type="AlphaFoldDB" id="A0A8J3QLR5"/>
<evidence type="ECO:0000313" key="4">
    <source>
        <dbReference type="Proteomes" id="UP000612899"/>
    </source>
</evidence>
<feature type="domain" description="Mycothiol-dependent maleylpyruvate isomerase metal-binding" evidence="2">
    <location>
        <begin position="9"/>
        <end position="122"/>
    </location>
</feature>
<dbReference type="InterPro" id="IPR017517">
    <property type="entry name" value="Maleyloyr_isom"/>
</dbReference>
<evidence type="ECO:0000259" key="2">
    <source>
        <dbReference type="Pfam" id="PF11716"/>
    </source>
</evidence>
<feature type="domain" description="MDMPI C-terminal" evidence="1">
    <location>
        <begin position="136"/>
        <end position="229"/>
    </location>
</feature>
<comment type="caution">
    <text evidence="3">The sequence shown here is derived from an EMBL/GenBank/DDBJ whole genome shotgun (WGS) entry which is preliminary data.</text>
</comment>
<reference evidence="3" key="1">
    <citation type="submission" date="2021-01" db="EMBL/GenBank/DDBJ databases">
        <title>Whole genome shotgun sequence of Rhizocola hellebori NBRC 109834.</title>
        <authorList>
            <person name="Komaki H."/>
            <person name="Tamura T."/>
        </authorList>
    </citation>
    <scope>NUCLEOTIDE SEQUENCE</scope>
    <source>
        <strain evidence="3">NBRC 109834</strain>
    </source>
</reference>
<sequence>MDYLTVLEADYRRLVQVTSGDLTARVPTCPEWTVDDLVNHVAHVYLHKAAVMRLNAMPRPWPPAPTGETPSQLLQRGYAEMSAEFVARAGESAAATWFEPDQTVGFWRRRMAQETVIHRIDAELAMGVPSEPIPADLALDGIDEVLRIMLAWASRRWPDKFTAELSKGDGSVLVIDRWLVSWNSSGVSISDEGTEIGDGDVSGSAEAVLRWLWRRADDSAVQLAGDSAKVRQMQELLRVATQ</sequence>
<dbReference type="Proteomes" id="UP000612899">
    <property type="component" value="Unassembled WGS sequence"/>
</dbReference>
<dbReference type="InterPro" id="IPR034660">
    <property type="entry name" value="DinB/YfiT-like"/>
</dbReference>
<dbReference type="PANTHER" id="PTHR40758:SF1">
    <property type="entry name" value="CONSERVED PROTEIN"/>
    <property type="match status" value="1"/>
</dbReference>
<organism evidence="3 4">
    <name type="scientific">Rhizocola hellebori</name>
    <dbReference type="NCBI Taxonomy" id="1392758"/>
    <lineage>
        <taxon>Bacteria</taxon>
        <taxon>Bacillati</taxon>
        <taxon>Actinomycetota</taxon>
        <taxon>Actinomycetes</taxon>
        <taxon>Micromonosporales</taxon>
        <taxon>Micromonosporaceae</taxon>
        <taxon>Rhizocola</taxon>
    </lineage>
</organism>
<dbReference type="NCBIfam" id="TIGR03083">
    <property type="entry name" value="maleylpyruvate isomerase family mycothiol-dependent enzyme"/>
    <property type="match status" value="1"/>
</dbReference>
<dbReference type="EMBL" id="BONY01000130">
    <property type="protein sequence ID" value="GIH11361.1"/>
    <property type="molecule type" value="Genomic_DNA"/>
</dbReference>
<dbReference type="GO" id="GO:0005886">
    <property type="term" value="C:plasma membrane"/>
    <property type="evidence" value="ECO:0007669"/>
    <property type="project" value="TreeGrafter"/>
</dbReference>
<evidence type="ECO:0008006" key="5">
    <source>
        <dbReference type="Google" id="ProtNLM"/>
    </source>
</evidence>
<dbReference type="PANTHER" id="PTHR40758">
    <property type="entry name" value="CONSERVED PROTEIN"/>
    <property type="match status" value="1"/>
</dbReference>
<gene>
    <name evidence="3" type="ORF">Rhe02_94280</name>
</gene>
<dbReference type="InterPro" id="IPR010872">
    <property type="entry name" value="MDMPI_C-term_domain"/>
</dbReference>